<dbReference type="EMBL" id="CP043028">
    <property type="protein sequence ID" value="QFJ54992.1"/>
    <property type="molecule type" value="Genomic_DNA"/>
</dbReference>
<accession>A0A5P6VRG7</accession>
<dbReference type="CDD" id="cd00761">
    <property type="entry name" value="Glyco_tranf_GTA_type"/>
    <property type="match status" value="1"/>
</dbReference>
<dbReference type="SUPFAM" id="SSF53448">
    <property type="entry name" value="Nucleotide-diphospho-sugar transferases"/>
    <property type="match status" value="1"/>
</dbReference>
<protein>
    <submittedName>
        <fullName evidence="1">Glycosyltransferase family 2 protein</fullName>
    </submittedName>
</protein>
<dbReference type="Gene3D" id="3.90.550.10">
    <property type="entry name" value="Spore Coat Polysaccharide Biosynthesis Protein SpsA, Chain A"/>
    <property type="match status" value="1"/>
</dbReference>
<dbReference type="Pfam" id="PF13704">
    <property type="entry name" value="Glyco_tranf_2_4"/>
    <property type="match status" value="1"/>
</dbReference>
<reference evidence="2" key="1">
    <citation type="submission" date="2019-08" db="EMBL/GenBank/DDBJ databases">
        <title>Complete Genome Sequence of the Polysaccharide-Degrading Rumen Bacterium Pseudobutyrivibrio xylanivorans MA3014.</title>
        <authorList>
            <person name="Palevich N."/>
            <person name="Maclean P.H."/>
            <person name="Kelly W.J."/>
            <person name="Leahy S.C."/>
            <person name="Rakonjac J."/>
            <person name="Attwood G.T."/>
        </authorList>
    </citation>
    <scope>NUCLEOTIDE SEQUENCE [LARGE SCALE GENOMIC DNA]</scope>
    <source>
        <strain evidence="2">MA3014</strain>
    </source>
</reference>
<organism evidence="1 2">
    <name type="scientific">Pseudobutyrivibrio xylanivorans</name>
    <dbReference type="NCBI Taxonomy" id="185007"/>
    <lineage>
        <taxon>Bacteria</taxon>
        <taxon>Bacillati</taxon>
        <taxon>Bacillota</taxon>
        <taxon>Clostridia</taxon>
        <taxon>Lachnospirales</taxon>
        <taxon>Lachnospiraceae</taxon>
        <taxon>Pseudobutyrivibrio</taxon>
    </lineage>
</organism>
<dbReference type="Proteomes" id="UP000327030">
    <property type="component" value="Chromosome 1"/>
</dbReference>
<sequence length="516" mass="60746">MYCLYRCMVVRGGLFMAGGISSIGEKNLSTLLLRFLQCNRSDIIYANDEVEFIKDKYLKTRVKNLSKAQPANAVVYLNKMVGDKTELNHIIELLKENNIILTIDNSVEASGYCLSELDKDIKVNFYGPCFSFCYRKVPDEFKVLAIIHVYNEEDVIEQTTMYLLSQGIDVYLIDNWSTDGTYEIIKKLVNNFPQRVFGRRYPENERKDYYDWYNQLMLSENISKKLNYNWYIHYDADEYRVAPWKGVTLKEAIYYIDSLGYNLIENTVIDFKVTKRDDSSIFMKDTWFDFGHRKAHFEQTKTWKKCENIDLKQSGGHLAKIDDPKVFPLKILNRHYPLRSYEHANKKIFNDRKPRYMVENKTRGWHGHYNNILNGNDIIVPQQGLIKWTEKTFDELYIQLFTGCGIEVETENLRDSIYKLQEKIDKGCLVSIYGAGKIGKLIYDELSSEYTIEHWVDKNYKRIQPMFGRCIESPSEIINSESRVIIAIEDESIAKSVEENLINMGVDYRRMLWEKW</sequence>
<evidence type="ECO:0000313" key="2">
    <source>
        <dbReference type="Proteomes" id="UP000327030"/>
    </source>
</evidence>
<dbReference type="AlphaFoldDB" id="A0A5P6VRG7"/>
<dbReference type="OrthoDB" id="396512at2"/>
<evidence type="ECO:0000313" key="1">
    <source>
        <dbReference type="EMBL" id="QFJ54992.1"/>
    </source>
</evidence>
<dbReference type="KEGG" id="pxv:FXF36_09020"/>
<proteinExistence type="predicted"/>
<gene>
    <name evidence="1" type="ORF">FXF36_09020</name>
</gene>
<dbReference type="InterPro" id="IPR029044">
    <property type="entry name" value="Nucleotide-diphossugar_trans"/>
</dbReference>
<name>A0A5P6VRG7_PSEXY</name>